<gene>
    <name evidence="18" type="ORF">NE237_023932</name>
</gene>
<evidence type="ECO:0000256" key="10">
    <source>
        <dbReference type="ARBA" id="ARBA00023136"/>
    </source>
</evidence>
<comment type="subcellular location">
    <subcellularLocation>
        <location evidence="2">Cell membrane</location>
        <topology evidence="2">Lipid-anchor</topology>
        <topology evidence="2">GPI-anchor</topology>
    </subcellularLocation>
</comment>
<dbReference type="Pfam" id="PF07983">
    <property type="entry name" value="X8"/>
    <property type="match status" value="1"/>
</dbReference>
<evidence type="ECO:0000256" key="2">
    <source>
        <dbReference type="ARBA" id="ARBA00004609"/>
    </source>
</evidence>
<evidence type="ECO:0000256" key="7">
    <source>
        <dbReference type="ARBA" id="ARBA00022729"/>
    </source>
</evidence>
<organism evidence="18 19">
    <name type="scientific">Protea cynaroides</name>
    <dbReference type="NCBI Taxonomy" id="273540"/>
    <lineage>
        <taxon>Eukaryota</taxon>
        <taxon>Viridiplantae</taxon>
        <taxon>Streptophyta</taxon>
        <taxon>Embryophyta</taxon>
        <taxon>Tracheophyta</taxon>
        <taxon>Spermatophyta</taxon>
        <taxon>Magnoliopsida</taxon>
        <taxon>Proteales</taxon>
        <taxon>Proteaceae</taxon>
        <taxon>Protea</taxon>
    </lineage>
</organism>
<dbReference type="PROSITE" id="PS00587">
    <property type="entry name" value="GLYCOSYL_HYDROL_F17"/>
    <property type="match status" value="1"/>
</dbReference>
<evidence type="ECO:0000256" key="16">
    <source>
        <dbReference type="RuleBase" id="RU004336"/>
    </source>
</evidence>
<keyword evidence="19" id="KW-1185">Reference proteome</keyword>
<evidence type="ECO:0000256" key="3">
    <source>
        <dbReference type="ARBA" id="ARBA00008773"/>
    </source>
</evidence>
<proteinExistence type="inferred from homology"/>
<reference evidence="18" key="1">
    <citation type="journal article" date="2023" name="Plant J.">
        <title>The genome of the king protea, Protea cynaroides.</title>
        <authorList>
            <person name="Chang J."/>
            <person name="Duong T.A."/>
            <person name="Schoeman C."/>
            <person name="Ma X."/>
            <person name="Roodt D."/>
            <person name="Barker N."/>
            <person name="Li Z."/>
            <person name="Van de Peer Y."/>
            <person name="Mizrachi E."/>
        </authorList>
    </citation>
    <scope>NUCLEOTIDE SEQUENCE</scope>
    <source>
        <tissue evidence="18">Young leaves</tissue>
    </source>
</reference>
<dbReference type="InterPro" id="IPR017853">
    <property type="entry name" value="GH"/>
</dbReference>
<evidence type="ECO:0000256" key="11">
    <source>
        <dbReference type="ARBA" id="ARBA00023157"/>
    </source>
</evidence>
<dbReference type="GO" id="GO:0098552">
    <property type="term" value="C:side of membrane"/>
    <property type="evidence" value="ECO:0007669"/>
    <property type="project" value="UniProtKB-KW"/>
</dbReference>
<name>A0A9Q0K6U9_9MAGN</name>
<dbReference type="SUPFAM" id="SSF51445">
    <property type="entry name" value="(Trans)glycosidases"/>
    <property type="match status" value="1"/>
</dbReference>
<keyword evidence="5" id="KW-1003">Cell membrane</keyword>
<dbReference type="AlphaFoldDB" id="A0A9Q0K6U9"/>
<keyword evidence="10" id="KW-0472">Membrane</keyword>
<dbReference type="GO" id="GO:0005886">
    <property type="term" value="C:plasma membrane"/>
    <property type="evidence" value="ECO:0007669"/>
    <property type="project" value="UniProtKB-SubCell"/>
</dbReference>
<evidence type="ECO:0000256" key="14">
    <source>
        <dbReference type="ARBA" id="ARBA00023295"/>
    </source>
</evidence>
<dbReference type="Gene3D" id="1.20.58.1040">
    <property type="match status" value="1"/>
</dbReference>
<keyword evidence="8 16" id="KW-0378">Hydrolase</keyword>
<keyword evidence="6" id="KW-0336">GPI-anchor</keyword>
<evidence type="ECO:0000313" key="19">
    <source>
        <dbReference type="Proteomes" id="UP001141806"/>
    </source>
</evidence>
<evidence type="ECO:0000256" key="15">
    <source>
        <dbReference type="RuleBase" id="RU004335"/>
    </source>
</evidence>
<dbReference type="InterPro" id="IPR044965">
    <property type="entry name" value="Glyco_hydro_17_plant"/>
</dbReference>
<keyword evidence="13" id="KW-0449">Lipoprotein</keyword>
<dbReference type="InterPro" id="IPR012946">
    <property type="entry name" value="X8"/>
</dbReference>
<dbReference type="Gene3D" id="3.20.20.80">
    <property type="entry name" value="Glycosidases"/>
    <property type="match status" value="1"/>
</dbReference>
<keyword evidence="12" id="KW-0325">Glycoprotein</keyword>
<evidence type="ECO:0000256" key="8">
    <source>
        <dbReference type="ARBA" id="ARBA00022801"/>
    </source>
</evidence>
<comment type="similarity">
    <text evidence="3 15">Belongs to the glycosyl hydrolase 17 family.</text>
</comment>
<dbReference type="Proteomes" id="UP001141806">
    <property type="component" value="Unassembled WGS sequence"/>
</dbReference>
<evidence type="ECO:0000256" key="6">
    <source>
        <dbReference type="ARBA" id="ARBA00022622"/>
    </source>
</evidence>
<dbReference type="FunFam" id="1.20.58.1040:FF:000002">
    <property type="entry name" value="Glucan endo-1,3-beta-glucosidase 8"/>
    <property type="match status" value="1"/>
</dbReference>
<accession>A0A9Q0K6U9</accession>
<dbReference type="GO" id="GO:0006952">
    <property type="term" value="P:defense response"/>
    <property type="evidence" value="ECO:0007669"/>
    <property type="project" value="UniProtKB-KW"/>
</dbReference>
<dbReference type="InterPro" id="IPR000490">
    <property type="entry name" value="Glyco_hydro_17"/>
</dbReference>
<sequence length="447" mass="49963">MMAQPLYPPSVVQMLKDNGIKKVKLFDADSWVVNSLAGSGIEVMVAVPNNELYRFSDNYKNAKDWVKDNVTSHLKDNGGVDIRYVAVGNEPFLKSYNGSYMKTTFPALKNIQKALDEAGVGDKIKATIPCNADVYESSSKKPSDGNFRSDIRQLMVDIVKFLNSNKSPFLVNIYPFLSLYQDPNFPVEYAFIDGGATPTDDGNYQYTNVFDANYDTLVWSLKKAGVPDIKIVIGEIGWPTDGDKHANIHYAEKFYDGFFKKMASRKGTPLRQNAYDDVYLFGLLDENMKSVAPGGFERHWGIFQYDGKPKFPLDFTGKGNGKMPVAAKGIEYLDQQWCVYDKSKGHMGEVSDSVNYACTYADCTPLTYGSSCNNLDLYGNISYAYNIYFQMQAQDVQACDFQGSAKLTRVNPSQKGCVFPIQIASTGHRLNLLLPILLVSLFMAIMF</sequence>
<dbReference type="GO" id="GO:0005975">
    <property type="term" value="P:carbohydrate metabolic process"/>
    <property type="evidence" value="ECO:0007669"/>
    <property type="project" value="InterPro"/>
</dbReference>
<evidence type="ECO:0000256" key="5">
    <source>
        <dbReference type="ARBA" id="ARBA00022475"/>
    </source>
</evidence>
<dbReference type="PANTHER" id="PTHR32227">
    <property type="entry name" value="GLUCAN ENDO-1,3-BETA-GLUCOSIDASE BG1-RELATED-RELATED"/>
    <property type="match status" value="1"/>
</dbReference>
<evidence type="ECO:0000259" key="17">
    <source>
        <dbReference type="SMART" id="SM00768"/>
    </source>
</evidence>
<keyword evidence="9" id="KW-0611">Plant defense</keyword>
<evidence type="ECO:0000256" key="4">
    <source>
        <dbReference type="ARBA" id="ARBA00012780"/>
    </source>
</evidence>
<dbReference type="EC" id="3.2.1.39" evidence="4"/>
<evidence type="ECO:0000256" key="13">
    <source>
        <dbReference type="ARBA" id="ARBA00023288"/>
    </source>
</evidence>
<keyword evidence="7" id="KW-0732">Signal</keyword>
<evidence type="ECO:0000256" key="9">
    <source>
        <dbReference type="ARBA" id="ARBA00022821"/>
    </source>
</evidence>
<feature type="domain" description="X8" evidence="17">
    <location>
        <begin position="336"/>
        <end position="419"/>
    </location>
</feature>
<evidence type="ECO:0000256" key="1">
    <source>
        <dbReference type="ARBA" id="ARBA00000382"/>
    </source>
</evidence>
<dbReference type="GO" id="GO:0042973">
    <property type="term" value="F:glucan endo-1,3-beta-D-glucosidase activity"/>
    <property type="evidence" value="ECO:0007669"/>
    <property type="project" value="UniProtKB-EC"/>
</dbReference>
<dbReference type="EMBL" id="JAMYWD010000008">
    <property type="protein sequence ID" value="KAJ4963993.1"/>
    <property type="molecule type" value="Genomic_DNA"/>
</dbReference>
<evidence type="ECO:0000313" key="18">
    <source>
        <dbReference type="EMBL" id="KAJ4963993.1"/>
    </source>
</evidence>
<dbReference type="SMART" id="SM00768">
    <property type="entry name" value="X8"/>
    <property type="match status" value="1"/>
</dbReference>
<protein>
    <recommendedName>
        <fullName evidence="4">glucan endo-1,3-beta-D-glucosidase</fullName>
        <ecNumber evidence="4">3.2.1.39</ecNumber>
    </recommendedName>
</protein>
<evidence type="ECO:0000256" key="12">
    <source>
        <dbReference type="ARBA" id="ARBA00023180"/>
    </source>
</evidence>
<keyword evidence="14 16" id="KW-0326">Glycosidase</keyword>
<dbReference type="OrthoDB" id="408788at2759"/>
<dbReference type="Pfam" id="PF00332">
    <property type="entry name" value="Glyco_hydro_17"/>
    <property type="match status" value="1"/>
</dbReference>
<comment type="catalytic activity">
    <reaction evidence="1">
        <text>Hydrolysis of (1-&gt;3)-beta-D-glucosidic linkages in (1-&gt;3)-beta-D-glucans.</text>
        <dbReference type="EC" id="3.2.1.39"/>
    </reaction>
</comment>
<keyword evidence="11" id="KW-1015">Disulfide bond</keyword>
<comment type="caution">
    <text evidence="18">The sequence shown here is derived from an EMBL/GenBank/DDBJ whole genome shotgun (WGS) entry which is preliminary data.</text>
</comment>
<dbReference type="FunFam" id="3.20.20.80:FF:000008">
    <property type="entry name" value="Glucan endo-1,3-beta-glucosidase 5"/>
    <property type="match status" value="1"/>
</dbReference>